<comment type="caution">
    <text evidence="3">The sequence shown here is derived from an EMBL/GenBank/DDBJ whole genome shotgun (WGS) entry which is preliminary data.</text>
</comment>
<proteinExistence type="predicted"/>
<feature type="compositionally biased region" description="Pro residues" evidence="1">
    <location>
        <begin position="481"/>
        <end position="495"/>
    </location>
</feature>
<reference evidence="3" key="1">
    <citation type="journal article" date="2020" name="bioRxiv">
        <title>Whole genome comparisons of ergot fungi reveals the divergence and evolution of species within the genus Claviceps are the result of varying mechanisms driving genome evolution and host range expansion.</title>
        <authorList>
            <person name="Wyka S.A."/>
            <person name="Mondo S.J."/>
            <person name="Liu M."/>
            <person name="Dettman J."/>
            <person name="Nalam V."/>
            <person name="Broders K.D."/>
        </authorList>
    </citation>
    <scope>NUCLEOTIDE SEQUENCE</scope>
    <source>
        <strain evidence="3">CCC 489</strain>
    </source>
</reference>
<dbReference type="GO" id="GO:1990259">
    <property type="term" value="F:histone H2AQ104 methyltransferase activity"/>
    <property type="evidence" value="ECO:0007669"/>
    <property type="project" value="TreeGrafter"/>
</dbReference>
<dbReference type="OrthoDB" id="5596992at2759"/>
<keyword evidence="4" id="KW-1185">Reference proteome</keyword>
<organism evidence="3 4">
    <name type="scientific">Claviceps africana</name>
    <dbReference type="NCBI Taxonomy" id="83212"/>
    <lineage>
        <taxon>Eukaryota</taxon>
        <taxon>Fungi</taxon>
        <taxon>Dikarya</taxon>
        <taxon>Ascomycota</taxon>
        <taxon>Pezizomycotina</taxon>
        <taxon>Sordariomycetes</taxon>
        <taxon>Hypocreomycetidae</taxon>
        <taxon>Hypocreales</taxon>
        <taxon>Clavicipitaceae</taxon>
        <taxon>Claviceps</taxon>
    </lineage>
</organism>
<dbReference type="Proteomes" id="UP000811619">
    <property type="component" value="Unassembled WGS sequence"/>
</dbReference>
<dbReference type="GO" id="GO:0031428">
    <property type="term" value="C:box C/D methylation guide snoRNP complex"/>
    <property type="evidence" value="ECO:0007669"/>
    <property type="project" value="TreeGrafter"/>
</dbReference>
<dbReference type="InterPro" id="IPR018812">
    <property type="entry name" value="SAK_HAD"/>
</dbReference>
<feature type="compositionally biased region" description="Polar residues" evidence="1">
    <location>
        <begin position="513"/>
        <end position="524"/>
    </location>
</feature>
<feature type="domain" description="Swiss Army Knife RNA repair protein HAD" evidence="2">
    <location>
        <begin position="2"/>
        <end position="192"/>
    </location>
</feature>
<accession>A0A8K0IZL5</accession>
<dbReference type="GO" id="GO:0003723">
    <property type="term" value="F:RNA binding"/>
    <property type="evidence" value="ECO:0007669"/>
    <property type="project" value="TreeGrafter"/>
</dbReference>
<sequence>MGLLATQEAFSNGGWWHDSRILAATGQGLEKEEPRAWEGWWNEKVVELARLTMKQPDALCVLLTGRSEKAFADLIKRMLAAKGLEFDIVGLKPQASPTNQRFQSTMHFKQLFLTALMDTYSQAAEIRVYEDRPRHTAGFRRFLAEYNRRQSTASPARGPLAAQVIQVADMSTTLDPVTEVAEIQLMINLHNEAVTRQPAHPRPNKLQIKKTVSYTGYMINTEDSKRLFRLAHIPPDVARHGLTAQANNILICPRSCPASILDKIGGMGSKLLWRVTSVGCYDDSVWVAAVRPVLSTAVYHTNNPDPVVVLATKRGARPVDVSVMGREIRWRKPPSGEAFVFETTVGEKVMLRIEEEGSEEGEYESLFAKKPAKRKHMGDDDRAGKTTHAPYSGRNESRGYHSGARSGGGPRGRGHAGRGFRGGSTRGGGGGGRGGGGRGRGSSSHYRSLDDVEPRSQHGGYGSQVIYDDARHHQHRSQAPPTGPKAPHPRGPPPFHGRGGSRGNGRSPAGAQAQHNATDLQSFY</sequence>
<dbReference type="GO" id="GO:0032040">
    <property type="term" value="C:small-subunit processome"/>
    <property type="evidence" value="ECO:0007669"/>
    <property type="project" value="TreeGrafter"/>
</dbReference>
<dbReference type="PANTHER" id="PTHR10335">
    <property type="entry name" value="RRNA 2-O-METHYLTRANSFERASE FIBRILLARIN"/>
    <property type="match status" value="1"/>
</dbReference>
<protein>
    <recommendedName>
        <fullName evidence="2">Swiss Army Knife RNA repair protein HAD domain-containing protein</fullName>
    </recommendedName>
</protein>
<evidence type="ECO:0000313" key="4">
    <source>
        <dbReference type="Proteomes" id="UP000811619"/>
    </source>
</evidence>
<feature type="compositionally biased region" description="Gly residues" evidence="1">
    <location>
        <begin position="419"/>
        <end position="440"/>
    </location>
</feature>
<feature type="region of interest" description="Disordered" evidence="1">
    <location>
        <begin position="360"/>
        <end position="524"/>
    </location>
</feature>
<gene>
    <name evidence="3" type="ORF">E4U42_001965</name>
</gene>
<evidence type="ECO:0000313" key="3">
    <source>
        <dbReference type="EMBL" id="KAG5912719.1"/>
    </source>
</evidence>
<dbReference type="PANTHER" id="PTHR10335:SF23">
    <property type="entry name" value="OB FOLD-CONTAINING PROTEIN, NUCLEIC ACID BINDING"/>
    <property type="match status" value="1"/>
</dbReference>
<name>A0A8K0IZL5_9HYPO</name>
<dbReference type="EMBL" id="SRPY01001630">
    <property type="protein sequence ID" value="KAG5912719.1"/>
    <property type="molecule type" value="Genomic_DNA"/>
</dbReference>
<feature type="compositionally biased region" description="Basic and acidic residues" evidence="1">
    <location>
        <begin position="447"/>
        <end position="456"/>
    </location>
</feature>
<evidence type="ECO:0000259" key="2">
    <source>
        <dbReference type="Pfam" id="PF10307"/>
    </source>
</evidence>
<dbReference type="GO" id="GO:0000494">
    <property type="term" value="P:box C/D sno(s)RNA 3'-end processing"/>
    <property type="evidence" value="ECO:0007669"/>
    <property type="project" value="TreeGrafter"/>
</dbReference>
<dbReference type="GO" id="GO:0008649">
    <property type="term" value="F:rRNA methyltransferase activity"/>
    <property type="evidence" value="ECO:0007669"/>
    <property type="project" value="TreeGrafter"/>
</dbReference>
<dbReference type="AlphaFoldDB" id="A0A8K0IZL5"/>
<dbReference type="Pfam" id="PF10307">
    <property type="entry name" value="HAD_SAK_1"/>
    <property type="match status" value="1"/>
</dbReference>
<evidence type="ECO:0000256" key="1">
    <source>
        <dbReference type="SAM" id="MobiDB-lite"/>
    </source>
</evidence>